<dbReference type="Gene3D" id="3.40.50.1820">
    <property type="entry name" value="alpha/beta hydrolase"/>
    <property type="match status" value="1"/>
</dbReference>
<dbReference type="PANTHER" id="PTHR22538:SF1">
    <property type="entry name" value="VWFD DOMAIN-CONTAINING PROTEIN"/>
    <property type="match status" value="1"/>
</dbReference>
<reference evidence="2 3" key="1">
    <citation type="submission" date="2021-11" db="EMBL/GenBank/DDBJ databases">
        <authorList>
            <person name="Islam A."/>
            <person name="Islam S."/>
            <person name="Flora M.S."/>
            <person name="Rahman M."/>
            <person name="Ziaur R.M."/>
            <person name="Epstein J.H."/>
            <person name="Hassan M."/>
            <person name="Klassen M."/>
            <person name="Woodard K."/>
            <person name="Webb A."/>
            <person name="Webby R.J."/>
            <person name="El Zowalaty M.E."/>
        </authorList>
    </citation>
    <scope>NUCLEOTIDE SEQUENCE [LARGE SCALE GENOMIC DNA]</scope>
    <source>
        <strain evidence="2">Pf1</strain>
    </source>
</reference>
<gene>
    <name evidence="2" type="ORF">PFR001_LOCUS7549</name>
</gene>
<dbReference type="SUPFAM" id="SSF53474">
    <property type="entry name" value="alpha/beta-Hydrolases"/>
    <property type="match status" value="1"/>
</dbReference>
<dbReference type="InterPro" id="IPR029058">
    <property type="entry name" value="AB_hydrolase_fold"/>
</dbReference>
<accession>A0ABN8CE42</accession>
<keyword evidence="1" id="KW-0732">Signal</keyword>
<comment type="caution">
    <text evidence="2">The sequence shown here is derived from an EMBL/GenBank/DDBJ whole genome shotgun (WGS) entry which is preliminary data.</text>
</comment>
<feature type="signal peptide" evidence="1">
    <location>
        <begin position="1"/>
        <end position="19"/>
    </location>
</feature>
<keyword evidence="3" id="KW-1185">Reference proteome</keyword>
<evidence type="ECO:0000313" key="3">
    <source>
        <dbReference type="Proteomes" id="UP001157938"/>
    </source>
</evidence>
<dbReference type="Proteomes" id="UP001157938">
    <property type="component" value="Unassembled WGS sequence"/>
</dbReference>
<sequence length="325" mass="35913">MRLQIPTLALALFAATTSANNLQTPSHRGLKAESLDFLSYKCECKSKIRKCLFIHGELHSKHHDDLQDKSDYFGDMKHHAPCCSSIKYVSLDTETVGWTDEDLQETVCKHALSMSDKSDEEKKVIKDTILVTHSMGALILAGAVANEKCKIEKKSTSWVSMSAPMLGSMAVDTALNVCSNEKSRSFQAAMLLLGKCPVKAGLKSLAYMGGHYSSKELDTAYEDAQDVYSKYVTAAMCSNSFQGLISGDQIEYAGLATFAGHKSKKNDGFVTFESCRGGLDTEKFDDDPTSAFYVSKCNHADTKFKHKDDLLMNSKKPKRWFECAL</sequence>
<evidence type="ECO:0000313" key="2">
    <source>
        <dbReference type="EMBL" id="CAH0492340.1"/>
    </source>
</evidence>
<proteinExistence type="predicted"/>
<organism evidence="2 3">
    <name type="scientific">Peronospora farinosa</name>
    <dbReference type="NCBI Taxonomy" id="134698"/>
    <lineage>
        <taxon>Eukaryota</taxon>
        <taxon>Sar</taxon>
        <taxon>Stramenopiles</taxon>
        <taxon>Oomycota</taxon>
        <taxon>Peronosporomycetes</taxon>
        <taxon>Peronosporales</taxon>
        <taxon>Peronosporaceae</taxon>
        <taxon>Peronospora</taxon>
    </lineage>
</organism>
<name>A0ABN8CE42_9STRA</name>
<dbReference type="EMBL" id="CAKLBC010001482">
    <property type="protein sequence ID" value="CAH0492340.1"/>
    <property type="molecule type" value="Genomic_DNA"/>
</dbReference>
<evidence type="ECO:0000256" key="1">
    <source>
        <dbReference type="SAM" id="SignalP"/>
    </source>
</evidence>
<protein>
    <submittedName>
        <fullName evidence="2">Uncharacterized protein</fullName>
    </submittedName>
</protein>
<feature type="chain" id="PRO_5045555323" evidence="1">
    <location>
        <begin position="20"/>
        <end position="325"/>
    </location>
</feature>
<dbReference type="PANTHER" id="PTHR22538">
    <property type="entry name" value="CILIA- AND FLAGELLA-ASSOCIATED PROTEIN 74"/>
    <property type="match status" value="1"/>
</dbReference>